<proteinExistence type="predicted"/>
<evidence type="ECO:0008006" key="3">
    <source>
        <dbReference type="Google" id="ProtNLM"/>
    </source>
</evidence>
<dbReference type="EMBL" id="JZRB01000018">
    <property type="protein sequence ID" value="KJV34747.1"/>
    <property type="molecule type" value="Genomic_DNA"/>
</dbReference>
<gene>
    <name evidence="1" type="ORF">VI08_09120</name>
</gene>
<comment type="caution">
    <text evidence="1">The sequence shown here is derived from an EMBL/GenBank/DDBJ whole genome shotgun (WGS) entry which is preliminary data.</text>
</comment>
<reference evidence="1 2" key="1">
    <citation type="submission" date="2015-03" db="EMBL/GenBank/DDBJ databases">
        <title>Draft genome sequence of Luteibacter yeojuensis strain SU11.</title>
        <authorList>
            <person name="Sulaiman J."/>
            <person name="Priya K."/>
            <person name="Chan K.-G."/>
        </authorList>
    </citation>
    <scope>NUCLEOTIDE SEQUENCE [LARGE SCALE GENOMIC DNA]</scope>
    <source>
        <strain evidence="1 2">SU11</strain>
    </source>
</reference>
<accession>A0A0F3KUW8</accession>
<dbReference type="AlphaFoldDB" id="A0A0F3KUW8"/>
<dbReference type="PATRIC" id="fig|345309.4.peg.1045"/>
<name>A0A0F3KUW8_9GAMM</name>
<protein>
    <recommendedName>
        <fullName evidence="3">AAA domain-containing protein</fullName>
    </recommendedName>
</protein>
<evidence type="ECO:0000313" key="2">
    <source>
        <dbReference type="Proteomes" id="UP000033651"/>
    </source>
</evidence>
<evidence type="ECO:0000313" key="1">
    <source>
        <dbReference type="EMBL" id="KJV34747.1"/>
    </source>
</evidence>
<organism evidence="1 2">
    <name type="scientific">Luteibacter yeojuensis</name>
    <dbReference type="NCBI Taxonomy" id="345309"/>
    <lineage>
        <taxon>Bacteria</taxon>
        <taxon>Pseudomonadati</taxon>
        <taxon>Pseudomonadota</taxon>
        <taxon>Gammaproteobacteria</taxon>
        <taxon>Lysobacterales</taxon>
        <taxon>Rhodanobacteraceae</taxon>
        <taxon>Luteibacter</taxon>
    </lineage>
</organism>
<dbReference type="OrthoDB" id="5937246at2"/>
<dbReference type="Proteomes" id="UP000033651">
    <property type="component" value="Unassembled WGS sequence"/>
</dbReference>
<sequence>MHRAQRPIILTRPAERLATHSRSSLEIGSSAVWIEGFARFGKTCGARQLSASETWRPYSMYIVEYSYTKPTKSSEGYFVVGLLEHHGQKAFKTDFSNQTIFRFTRMLREQIQRTGAEVVSLIFNEANRFTTEEYDTLLSIDNELEKFVRTFHFLVNQCDTQRFGPEGMDKTPPAQIAGRYFTSTHHYTGLLWEVPEADLATHTLSDVALAFKEYDEIMMWPPDSGVTYTQYFAPKAYGLGWRLGSQIDLIREVINEMRAEQSIGPVAQWPMQSFEHFVYVVLVRIAGDNPDFIELTRPDIRNALNHACYLPLEPEFRGRH</sequence>
<keyword evidence="2" id="KW-1185">Reference proteome</keyword>